<keyword evidence="6" id="KW-0804">Transcription</keyword>
<evidence type="ECO:0000313" key="12">
    <source>
        <dbReference type="Proteomes" id="UP000694408"/>
    </source>
</evidence>
<dbReference type="Gene3D" id="3.30.70.330">
    <property type="match status" value="1"/>
</dbReference>
<proteinExistence type="predicted"/>
<dbReference type="PANTHER" id="PTHR15528:SF5">
    <property type="entry name" value="PEROXISOME PROLIFERATOR-ACTIVATED RECEPTOR GAMMA COACTIVATOR-RELATED PROTEIN 1"/>
    <property type="match status" value="1"/>
</dbReference>
<evidence type="ECO:0000256" key="9">
    <source>
        <dbReference type="SAM" id="MobiDB-lite"/>
    </source>
</evidence>
<evidence type="ECO:0000313" key="11">
    <source>
        <dbReference type="Ensembl" id="ENSJHYP00000001527.1"/>
    </source>
</evidence>
<dbReference type="InterPro" id="IPR034834">
    <property type="entry name" value="PRC_RRM"/>
</dbReference>
<evidence type="ECO:0000256" key="1">
    <source>
        <dbReference type="ARBA" id="ARBA00004123"/>
    </source>
</evidence>
<keyword evidence="4" id="KW-0805">Transcription regulation</keyword>
<evidence type="ECO:0000256" key="6">
    <source>
        <dbReference type="ARBA" id="ARBA00023163"/>
    </source>
</evidence>
<evidence type="ECO:0000256" key="5">
    <source>
        <dbReference type="ARBA" id="ARBA00023159"/>
    </source>
</evidence>
<keyword evidence="5" id="KW-0010">Activator</keyword>
<sequence>MGPAGGPARPAAGRVSDPRRQARLAGESSLPKAPLAPAPAQPLPAPSAATAQPSRVPPAVPVPQAVPTQPPEESQAATPHQLPKVPSAAICCPAEVSPAPVGESPGTQAMEKAVEPGKEAAEKVPLEPKAAAGQEVPGQKSTSQAVAPPRKAGRESSLPTKAPTVRPWRHQPLLSPAQPRDSSKDIVQAFISEIGIEATDLSSLLEQFEKSEGADLACHPLQGSLCATLAFLGCPCSLCQGGSGRACSCPGNHAGDGSCLSGMLNSMGTMDIFSWLSCISPSPRYRSRCSHSSSSRSSCGSCGRSRDRSSSSSSTSSYSSRSTSRSQSRSPSPRGRSSRWRRSCSRMGHPCLQEERRVVFIGKIPSRMTRSELRHRFSVFGDIEECTLHFRSEGDNYGFVTYRYAEEAFAAIESGHKLRRPDEQPFDLCFGGRRQFCRRNYADLDSNREDFDPAPVKSKFDSLDFDTLLRQAQRSLRR</sequence>
<dbReference type="AlphaFoldDB" id="A0A8C5IE14"/>
<dbReference type="PROSITE" id="PS50102">
    <property type="entry name" value="RRM"/>
    <property type="match status" value="1"/>
</dbReference>
<evidence type="ECO:0000256" key="2">
    <source>
        <dbReference type="ARBA" id="ARBA00022553"/>
    </source>
</evidence>
<feature type="domain" description="RRM" evidence="10">
    <location>
        <begin position="357"/>
        <end position="433"/>
    </location>
</feature>
<comment type="subcellular location">
    <subcellularLocation>
        <location evidence="1">Nucleus</location>
    </subcellularLocation>
</comment>
<keyword evidence="12" id="KW-1185">Reference proteome</keyword>
<accession>A0A8C5IE14</accession>
<dbReference type="InterPro" id="IPR035979">
    <property type="entry name" value="RBD_domain_sf"/>
</dbReference>
<feature type="compositionally biased region" description="Low complexity" evidence="9">
    <location>
        <begin position="310"/>
        <end position="335"/>
    </location>
</feature>
<dbReference type="InterPro" id="IPR000504">
    <property type="entry name" value="RRM_dom"/>
</dbReference>
<dbReference type="Pfam" id="PF00076">
    <property type="entry name" value="RRM_1"/>
    <property type="match status" value="1"/>
</dbReference>
<dbReference type="GO" id="GO:0005634">
    <property type="term" value="C:nucleus"/>
    <property type="evidence" value="ECO:0007669"/>
    <property type="project" value="UniProtKB-SubCell"/>
</dbReference>
<dbReference type="InterPro" id="IPR034605">
    <property type="entry name" value="PGC-1"/>
</dbReference>
<reference evidence="11" key="2">
    <citation type="submission" date="2025-09" db="UniProtKB">
        <authorList>
            <consortium name="Ensembl"/>
        </authorList>
    </citation>
    <scope>IDENTIFICATION</scope>
</reference>
<feature type="compositionally biased region" description="Pro residues" evidence="9">
    <location>
        <begin position="34"/>
        <end position="45"/>
    </location>
</feature>
<evidence type="ECO:0000256" key="8">
    <source>
        <dbReference type="PROSITE-ProRule" id="PRU00176"/>
    </source>
</evidence>
<dbReference type="SUPFAM" id="SSF54928">
    <property type="entry name" value="RNA-binding domain, RBD"/>
    <property type="match status" value="1"/>
</dbReference>
<dbReference type="Proteomes" id="UP000694408">
    <property type="component" value="Unplaced"/>
</dbReference>
<keyword evidence="3 8" id="KW-0694">RNA-binding</keyword>
<reference evidence="11" key="1">
    <citation type="submission" date="2025-08" db="UniProtKB">
        <authorList>
            <consortium name="Ensembl"/>
        </authorList>
    </citation>
    <scope>IDENTIFICATION</scope>
</reference>
<dbReference type="CDD" id="cd12624">
    <property type="entry name" value="RRM_PRC"/>
    <property type="match status" value="1"/>
</dbReference>
<evidence type="ECO:0000259" key="10">
    <source>
        <dbReference type="PROSITE" id="PS50102"/>
    </source>
</evidence>
<feature type="region of interest" description="Disordered" evidence="9">
    <location>
        <begin position="1"/>
        <end position="182"/>
    </location>
</feature>
<keyword evidence="7" id="KW-0539">Nucleus</keyword>
<name>A0A8C5IE14_JUNHY</name>
<protein>
    <recommendedName>
        <fullName evidence="10">RRM domain-containing protein</fullName>
    </recommendedName>
</protein>
<dbReference type="InterPro" id="IPR012677">
    <property type="entry name" value="Nucleotide-bd_a/b_plait_sf"/>
</dbReference>
<dbReference type="GO" id="GO:0003723">
    <property type="term" value="F:RNA binding"/>
    <property type="evidence" value="ECO:0007669"/>
    <property type="project" value="UniProtKB-UniRule"/>
</dbReference>
<dbReference type="PANTHER" id="PTHR15528">
    <property type="entry name" value="PEROXISOME PROLIFERATOR ACTIVATED RECEPTOR GAMMA COACTIVATOR 1 PGC-1 -RELATED"/>
    <property type="match status" value="1"/>
</dbReference>
<feature type="region of interest" description="Disordered" evidence="9">
    <location>
        <begin position="285"/>
        <end position="345"/>
    </location>
</feature>
<dbReference type="GO" id="GO:0045944">
    <property type="term" value="P:positive regulation of transcription by RNA polymerase II"/>
    <property type="evidence" value="ECO:0007669"/>
    <property type="project" value="TreeGrafter"/>
</dbReference>
<dbReference type="SMART" id="SM00360">
    <property type="entry name" value="RRM"/>
    <property type="match status" value="1"/>
</dbReference>
<evidence type="ECO:0000256" key="3">
    <source>
        <dbReference type="ARBA" id="ARBA00022884"/>
    </source>
</evidence>
<keyword evidence="2" id="KW-0597">Phosphoprotein</keyword>
<feature type="compositionally biased region" description="Low complexity" evidence="9">
    <location>
        <begin position="285"/>
        <end position="303"/>
    </location>
</feature>
<dbReference type="Ensembl" id="ENSJHYT00000001914.1">
    <property type="protein sequence ID" value="ENSJHYP00000001527.1"/>
    <property type="gene ID" value="ENSJHYG00000001326.1"/>
</dbReference>
<dbReference type="GO" id="GO:0003712">
    <property type="term" value="F:transcription coregulator activity"/>
    <property type="evidence" value="ECO:0007669"/>
    <property type="project" value="InterPro"/>
</dbReference>
<feature type="compositionally biased region" description="Basic and acidic residues" evidence="9">
    <location>
        <begin position="112"/>
        <end position="126"/>
    </location>
</feature>
<organism evidence="11 12">
    <name type="scientific">Junco hyemalis</name>
    <name type="common">Dark-eyed junco</name>
    <dbReference type="NCBI Taxonomy" id="40217"/>
    <lineage>
        <taxon>Eukaryota</taxon>
        <taxon>Metazoa</taxon>
        <taxon>Chordata</taxon>
        <taxon>Craniata</taxon>
        <taxon>Vertebrata</taxon>
        <taxon>Euteleostomi</taxon>
        <taxon>Archelosauria</taxon>
        <taxon>Archosauria</taxon>
        <taxon>Dinosauria</taxon>
        <taxon>Saurischia</taxon>
        <taxon>Theropoda</taxon>
        <taxon>Coelurosauria</taxon>
        <taxon>Aves</taxon>
        <taxon>Neognathae</taxon>
        <taxon>Neoaves</taxon>
        <taxon>Telluraves</taxon>
        <taxon>Australaves</taxon>
        <taxon>Passeriformes</taxon>
        <taxon>Passerellidae</taxon>
        <taxon>Junco</taxon>
    </lineage>
</organism>
<feature type="compositionally biased region" description="Low complexity" evidence="9">
    <location>
        <begin position="1"/>
        <end position="14"/>
    </location>
</feature>
<evidence type="ECO:0000256" key="7">
    <source>
        <dbReference type="ARBA" id="ARBA00023242"/>
    </source>
</evidence>
<evidence type="ECO:0000256" key="4">
    <source>
        <dbReference type="ARBA" id="ARBA00023015"/>
    </source>
</evidence>